<protein>
    <submittedName>
        <fullName evidence="3">8775_t:CDS:1</fullName>
    </submittedName>
</protein>
<feature type="region of interest" description="Disordered" evidence="2">
    <location>
        <begin position="235"/>
        <end position="287"/>
    </location>
</feature>
<evidence type="ECO:0000256" key="2">
    <source>
        <dbReference type="SAM" id="MobiDB-lite"/>
    </source>
</evidence>
<dbReference type="AlphaFoldDB" id="A0A9N9DTG7"/>
<proteinExistence type="predicted"/>
<dbReference type="OrthoDB" id="2418036at2759"/>
<feature type="non-terminal residue" evidence="3">
    <location>
        <position position="1"/>
    </location>
</feature>
<name>A0A9N9DTG7_9GLOM</name>
<reference evidence="3" key="1">
    <citation type="submission" date="2021-06" db="EMBL/GenBank/DDBJ databases">
        <authorList>
            <person name="Kallberg Y."/>
            <person name="Tangrot J."/>
            <person name="Rosling A."/>
        </authorList>
    </citation>
    <scope>NUCLEOTIDE SEQUENCE</scope>
    <source>
        <strain evidence="3">MT106</strain>
    </source>
</reference>
<gene>
    <name evidence="3" type="ORF">AGERDE_LOCUS11436</name>
</gene>
<comment type="caution">
    <text evidence="3">The sequence shown here is derived from an EMBL/GenBank/DDBJ whole genome shotgun (WGS) entry which is preliminary data.</text>
</comment>
<evidence type="ECO:0000313" key="4">
    <source>
        <dbReference type="Proteomes" id="UP000789831"/>
    </source>
</evidence>
<accession>A0A9N9DTG7</accession>
<evidence type="ECO:0000256" key="1">
    <source>
        <dbReference type="SAM" id="Coils"/>
    </source>
</evidence>
<sequence length="287" mass="33060">GKVVVYRDFTAPQTIKEQDYIHQLSMKDFLNLREVGKNKDYDEQLRIRLVEYTKLEQKLERVRNLIADAHNLREDCQTLARFFNDITELKNVQKDLINFNNRTEFEKNKQELLNKTNQILSGLTIKTGANTSIGGVCIIWDDFAEFMDSIVSDFRKEIESLKRDIEGTQYEEAQELALLEQKEGELKQEIEENERKAANEPDPEKKKKFIFLADEAKTSLGDNFNPDKHINDFLKSIRDSLSGGNTPSKNPFKPNEPNPTDNSGGNSRPKTPFNPFKPNSNQNTSPD</sequence>
<feature type="compositionally biased region" description="Polar residues" evidence="2">
    <location>
        <begin position="258"/>
        <end position="269"/>
    </location>
</feature>
<keyword evidence="4" id="KW-1185">Reference proteome</keyword>
<evidence type="ECO:0000313" key="3">
    <source>
        <dbReference type="EMBL" id="CAG8651843.1"/>
    </source>
</evidence>
<organism evidence="3 4">
    <name type="scientific">Ambispora gerdemannii</name>
    <dbReference type="NCBI Taxonomy" id="144530"/>
    <lineage>
        <taxon>Eukaryota</taxon>
        <taxon>Fungi</taxon>
        <taxon>Fungi incertae sedis</taxon>
        <taxon>Mucoromycota</taxon>
        <taxon>Glomeromycotina</taxon>
        <taxon>Glomeromycetes</taxon>
        <taxon>Archaeosporales</taxon>
        <taxon>Ambisporaceae</taxon>
        <taxon>Ambispora</taxon>
    </lineage>
</organism>
<feature type="compositionally biased region" description="Polar residues" evidence="2">
    <location>
        <begin position="277"/>
        <end position="287"/>
    </location>
</feature>
<dbReference type="EMBL" id="CAJVPL010004839">
    <property type="protein sequence ID" value="CAG8651843.1"/>
    <property type="molecule type" value="Genomic_DNA"/>
</dbReference>
<keyword evidence="1" id="KW-0175">Coiled coil</keyword>
<dbReference type="Proteomes" id="UP000789831">
    <property type="component" value="Unassembled WGS sequence"/>
</dbReference>
<feature type="coiled-coil region" evidence="1">
    <location>
        <begin position="151"/>
        <end position="199"/>
    </location>
</feature>